<dbReference type="AlphaFoldDB" id="A0A9N9A0Q8"/>
<reference evidence="1" key="1">
    <citation type="submission" date="2021-06" db="EMBL/GenBank/DDBJ databases">
        <authorList>
            <person name="Kallberg Y."/>
            <person name="Tangrot J."/>
            <person name="Rosling A."/>
        </authorList>
    </citation>
    <scope>NUCLEOTIDE SEQUENCE</scope>
    <source>
        <strain evidence="1">87-6 pot B 2015</strain>
    </source>
</reference>
<organism evidence="1 2">
    <name type="scientific">Funneliformis mosseae</name>
    <name type="common">Endomycorrhizal fungus</name>
    <name type="synonym">Glomus mosseae</name>
    <dbReference type="NCBI Taxonomy" id="27381"/>
    <lineage>
        <taxon>Eukaryota</taxon>
        <taxon>Fungi</taxon>
        <taxon>Fungi incertae sedis</taxon>
        <taxon>Mucoromycota</taxon>
        <taxon>Glomeromycotina</taxon>
        <taxon>Glomeromycetes</taxon>
        <taxon>Glomerales</taxon>
        <taxon>Glomeraceae</taxon>
        <taxon>Funneliformis</taxon>
    </lineage>
</organism>
<evidence type="ECO:0000313" key="1">
    <source>
        <dbReference type="EMBL" id="CAG8513733.1"/>
    </source>
</evidence>
<keyword evidence="2" id="KW-1185">Reference proteome</keyword>
<dbReference type="EMBL" id="CAJVPP010000807">
    <property type="protein sequence ID" value="CAG8513733.1"/>
    <property type="molecule type" value="Genomic_DNA"/>
</dbReference>
<gene>
    <name evidence="1" type="ORF">FMOSSE_LOCUS4674</name>
</gene>
<comment type="caution">
    <text evidence="1">The sequence shown here is derived from an EMBL/GenBank/DDBJ whole genome shotgun (WGS) entry which is preliminary data.</text>
</comment>
<name>A0A9N9A0Q8_FUNMO</name>
<accession>A0A9N9A0Q8</accession>
<dbReference type="Proteomes" id="UP000789375">
    <property type="component" value="Unassembled WGS sequence"/>
</dbReference>
<proteinExistence type="predicted"/>
<evidence type="ECO:0000313" key="2">
    <source>
        <dbReference type="Proteomes" id="UP000789375"/>
    </source>
</evidence>
<sequence>MGYEYRRPRYELLNDGHALEQHYVADNLIEEERIKGEKFFSDPLEAQECVAEMTFDILYSKGDEKART</sequence>
<protein>
    <submittedName>
        <fullName evidence="1">11435_t:CDS:1</fullName>
    </submittedName>
</protein>